<feature type="domain" description="WW" evidence="2">
    <location>
        <begin position="94"/>
        <end position="131"/>
    </location>
</feature>
<proteinExistence type="predicted"/>
<sequence>MENEVPPMGTKRERNGGEIQGHGAASSPNFYPRGEIFISRGRSFGISAACWWFTVLGKSSGCWLVKAHPVMTSLPIPIHSNNRKDSSPSSSPGKSCSPRWEVRAIRTPTGRRKHFYVDHERKATYWNMPKEQTDSDGTCTEEGGATNLTFPSDLPPPPQYDDEESSNNNNDSMLQQLCTN</sequence>
<feature type="compositionally biased region" description="Low complexity" evidence="1">
    <location>
        <begin position="87"/>
        <end position="98"/>
    </location>
</feature>
<feature type="region of interest" description="Disordered" evidence="1">
    <location>
        <begin position="75"/>
        <end position="99"/>
    </location>
</feature>
<comment type="caution">
    <text evidence="3">The sequence shown here is derived from an EMBL/GenBank/DDBJ whole genome shotgun (WGS) entry which is preliminary data.</text>
</comment>
<evidence type="ECO:0000313" key="3">
    <source>
        <dbReference type="EMBL" id="KAK4524682.1"/>
    </source>
</evidence>
<name>A0AAV9IBC2_9RHOD</name>
<dbReference type="Proteomes" id="UP001300502">
    <property type="component" value="Unassembled WGS sequence"/>
</dbReference>
<feature type="region of interest" description="Disordered" evidence="1">
    <location>
        <begin position="1"/>
        <end position="26"/>
    </location>
</feature>
<keyword evidence="4" id="KW-1185">Reference proteome</keyword>
<reference evidence="3 4" key="1">
    <citation type="submission" date="2022-07" db="EMBL/GenBank/DDBJ databases">
        <title>Genome-wide signatures of adaptation to extreme environments.</title>
        <authorList>
            <person name="Cho C.H."/>
            <person name="Yoon H.S."/>
        </authorList>
    </citation>
    <scope>NUCLEOTIDE SEQUENCE [LARGE SCALE GENOMIC DNA]</scope>
    <source>
        <strain evidence="3 4">108.79 E11</strain>
    </source>
</reference>
<evidence type="ECO:0000259" key="2">
    <source>
        <dbReference type="PROSITE" id="PS50020"/>
    </source>
</evidence>
<dbReference type="EMBL" id="JANCYU010000025">
    <property type="protein sequence ID" value="KAK4524682.1"/>
    <property type="molecule type" value="Genomic_DNA"/>
</dbReference>
<dbReference type="PROSITE" id="PS50020">
    <property type="entry name" value="WW_DOMAIN_2"/>
    <property type="match status" value="1"/>
</dbReference>
<gene>
    <name evidence="3" type="ORF">GAYE_SCF05G2585</name>
</gene>
<organism evidence="3 4">
    <name type="scientific">Galdieria yellowstonensis</name>
    <dbReference type="NCBI Taxonomy" id="3028027"/>
    <lineage>
        <taxon>Eukaryota</taxon>
        <taxon>Rhodophyta</taxon>
        <taxon>Bangiophyceae</taxon>
        <taxon>Galdieriales</taxon>
        <taxon>Galdieriaceae</taxon>
        <taxon>Galdieria</taxon>
    </lineage>
</organism>
<accession>A0AAV9IBC2</accession>
<dbReference type="AlphaFoldDB" id="A0AAV9IBC2"/>
<feature type="region of interest" description="Disordered" evidence="1">
    <location>
        <begin position="129"/>
        <end position="180"/>
    </location>
</feature>
<protein>
    <recommendedName>
        <fullName evidence="2">WW domain-containing protein</fullName>
    </recommendedName>
</protein>
<evidence type="ECO:0000313" key="4">
    <source>
        <dbReference type="Proteomes" id="UP001300502"/>
    </source>
</evidence>
<dbReference type="InterPro" id="IPR001202">
    <property type="entry name" value="WW_dom"/>
</dbReference>
<evidence type="ECO:0000256" key="1">
    <source>
        <dbReference type="SAM" id="MobiDB-lite"/>
    </source>
</evidence>